<keyword evidence="3 5" id="KW-1133">Transmembrane helix</keyword>
<organism evidence="7 8">
    <name type="scientific">Clostridium fessum</name>
    <dbReference type="NCBI Taxonomy" id="2126740"/>
    <lineage>
        <taxon>Bacteria</taxon>
        <taxon>Bacillati</taxon>
        <taxon>Bacillota</taxon>
        <taxon>Clostridia</taxon>
        <taxon>Eubacteriales</taxon>
        <taxon>Clostridiaceae</taxon>
        <taxon>Clostridium</taxon>
    </lineage>
</organism>
<dbReference type="Proteomes" id="UP000241048">
    <property type="component" value="Unassembled WGS sequence"/>
</dbReference>
<dbReference type="Pfam" id="PF12698">
    <property type="entry name" value="ABC2_membrane_3"/>
    <property type="match status" value="1"/>
</dbReference>
<dbReference type="Gene3D" id="3.40.1710.10">
    <property type="entry name" value="abc type-2 transporter like domain"/>
    <property type="match status" value="1"/>
</dbReference>
<dbReference type="EMBL" id="PYLO01000003">
    <property type="protein sequence ID" value="PST36876.1"/>
    <property type="molecule type" value="Genomic_DNA"/>
</dbReference>
<evidence type="ECO:0000313" key="7">
    <source>
        <dbReference type="EMBL" id="PST36876.1"/>
    </source>
</evidence>
<keyword evidence="8" id="KW-1185">Reference proteome</keyword>
<sequence length="397" mass="43043">MRTYMIYLLLTGKRLLRQLPYFLAGLAVMVLLIGMAAFSASKVLYGETSLKKIEVGVVLPEDDALSEKITKMIASLDSVESLCDFSYLEHDEAFQKMKSGELQAVFEVPSGMARGILDGTNQPATIWFPDESGLEGTVFRELAESGSSMLGTSQAAIYAANECLNIQGVPEQIPVSEQDLNRIFLKYAMNREALFRKKTVSAAGDVSTAVFYGISGIVFLMILTGIPAAPFLAPQTEALEQGLRRIGIRRWYPLFCKCLCMMLLLMAVTAGGYGWAVQKGYALAGREELAAWGLTCAAVSAWILLFYEVCRSSAAAILTLFAVNVVFLFLAGGIIPSVFLPELVQKVGNMTVTALWMDGIRFIASGEETGTVPVLWKLAAAALACFALALAAGKRRD</sequence>
<accession>A0A2T3FNM7</accession>
<evidence type="ECO:0000256" key="5">
    <source>
        <dbReference type="SAM" id="Phobius"/>
    </source>
</evidence>
<feature type="transmembrane region" description="Helical" evidence="5">
    <location>
        <begin position="21"/>
        <end position="40"/>
    </location>
</feature>
<name>A0A2T3FNM7_9CLOT</name>
<evidence type="ECO:0000256" key="1">
    <source>
        <dbReference type="ARBA" id="ARBA00004141"/>
    </source>
</evidence>
<comment type="subcellular location">
    <subcellularLocation>
        <location evidence="1">Membrane</location>
        <topology evidence="1">Multi-pass membrane protein</topology>
    </subcellularLocation>
</comment>
<evidence type="ECO:0000256" key="3">
    <source>
        <dbReference type="ARBA" id="ARBA00022989"/>
    </source>
</evidence>
<comment type="caution">
    <text evidence="7">The sequence shown here is derived from an EMBL/GenBank/DDBJ whole genome shotgun (WGS) entry which is preliminary data.</text>
</comment>
<evidence type="ECO:0000259" key="6">
    <source>
        <dbReference type="Pfam" id="PF12698"/>
    </source>
</evidence>
<dbReference type="AlphaFoldDB" id="A0A2T3FNM7"/>
<gene>
    <name evidence="7" type="ORF">C7U56_09960</name>
</gene>
<proteinExistence type="predicted"/>
<dbReference type="InterPro" id="IPR013525">
    <property type="entry name" value="ABC2_TM"/>
</dbReference>
<evidence type="ECO:0000313" key="8">
    <source>
        <dbReference type="Proteomes" id="UP000241048"/>
    </source>
</evidence>
<feature type="transmembrane region" description="Helical" evidence="5">
    <location>
        <begin position="209"/>
        <end position="233"/>
    </location>
</feature>
<feature type="transmembrane region" description="Helical" evidence="5">
    <location>
        <begin position="254"/>
        <end position="277"/>
    </location>
</feature>
<dbReference type="GO" id="GO:0016020">
    <property type="term" value="C:membrane"/>
    <property type="evidence" value="ECO:0007669"/>
    <property type="project" value="UniProtKB-SubCell"/>
</dbReference>
<evidence type="ECO:0000256" key="4">
    <source>
        <dbReference type="ARBA" id="ARBA00023136"/>
    </source>
</evidence>
<feature type="transmembrane region" description="Helical" evidence="5">
    <location>
        <begin position="289"/>
        <end position="307"/>
    </location>
</feature>
<reference evidence="7 8" key="1">
    <citation type="submission" date="2018-03" db="EMBL/GenBank/DDBJ databases">
        <title>Lachnoclostridium SNUG30386 gen.nov., sp.nov., isolated from human faeces.</title>
        <authorList>
            <person name="Seo B."/>
            <person name="Jeon K."/>
            <person name="Ko G."/>
        </authorList>
    </citation>
    <scope>NUCLEOTIDE SEQUENCE [LARGE SCALE GENOMIC DNA]</scope>
    <source>
        <strain evidence="7 8">SNUG30386</strain>
    </source>
</reference>
<dbReference type="GO" id="GO:0140359">
    <property type="term" value="F:ABC-type transporter activity"/>
    <property type="evidence" value="ECO:0007669"/>
    <property type="project" value="InterPro"/>
</dbReference>
<protein>
    <submittedName>
        <fullName evidence="7">ABC transporter permease</fullName>
    </submittedName>
</protein>
<feature type="transmembrane region" description="Helical" evidence="5">
    <location>
        <begin position="374"/>
        <end position="393"/>
    </location>
</feature>
<dbReference type="RefSeq" id="WP_107001092.1">
    <property type="nucleotide sequence ID" value="NZ_JAQCTY010000001.1"/>
</dbReference>
<evidence type="ECO:0000256" key="2">
    <source>
        <dbReference type="ARBA" id="ARBA00022692"/>
    </source>
</evidence>
<feature type="transmembrane region" description="Helical" evidence="5">
    <location>
        <begin position="314"/>
        <end position="340"/>
    </location>
</feature>
<keyword evidence="4 5" id="KW-0472">Membrane</keyword>
<feature type="domain" description="ABC-2 type transporter transmembrane" evidence="6">
    <location>
        <begin position="26"/>
        <end position="390"/>
    </location>
</feature>
<keyword evidence="2 5" id="KW-0812">Transmembrane</keyword>